<organism evidence="1 2">
    <name type="scientific">Ilex paraguariensis</name>
    <name type="common">yerba mate</name>
    <dbReference type="NCBI Taxonomy" id="185542"/>
    <lineage>
        <taxon>Eukaryota</taxon>
        <taxon>Viridiplantae</taxon>
        <taxon>Streptophyta</taxon>
        <taxon>Embryophyta</taxon>
        <taxon>Tracheophyta</taxon>
        <taxon>Spermatophyta</taxon>
        <taxon>Magnoliopsida</taxon>
        <taxon>eudicotyledons</taxon>
        <taxon>Gunneridae</taxon>
        <taxon>Pentapetalae</taxon>
        <taxon>asterids</taxon>
        <taxon>campanulids</taxon>
        <taxon>Aquifoliales</taxon>
        <taxon>Aquifoliaceae</taxon>
        <taxon>Ilex</taxon>
    </lineage>
</organism>
<evidence type="ECO:0000313" key="1">
    <source>
        <dbReference type="EMBL" id="CAK9161567.1"/>
    </source>
</evidence>
<accession>A0ABC8SX00</accession>
<dbReference type="EMBL" id="CAUOFW020003702">
    <property type="protein sequence ID" value="CAK9161567.1"/>
    <property type="molecule type" value="Genomic_DNA"/>
</dbReference>
<comment type="caution">
    <text evidence="1">The sequence shown here is derived from an EMBL/GenBank/DDBJ whole genome shotgun (WGS) entry which is preliminary data.</text>
</comment>
<dbReference type="Proteomes" id="UP001642360">
    <property type="component" value="Unassembled WGS sequence"/>
</dbReference>
<dbReference type="AlphaFoldDB" id="A0ABC8SX00"/>
<proteinExistence type="predicted"/>
<evidence type="ECO:0000313" key="2">
    <source>
        <dbReference type="Proteomes" id="UP001642360"/>
    </source>
</evidence>
<keyword evidence="2" id="KW-1185">Reference proteome</keyword>
<protein>
    <submittedName>
        <fullName evidence="1">Uncharacterized protein</fullName>
    </submittedName>
</protein>
<name>A0ABC8SX00_9AQUA</name>
<sequence>MMLIFEDGGTRYHIPFCRRPVISEYIALRVFNNKSMLRINSRYHVDYELTLGEFDYKANDEKELLKVEPKLRERVLDDQKLLKIWTKHGQLDWIEEQGWEADVSLQSNVVVFGKLQTDVLVLKKRGPTMV</sequence>
<gene>
    <name evidence="1" type="ORF">ILEXP_LOCUS30374</name>
</gene>
<reference evidence="1 2" key="1">
    <citation type="submission" date="2024-02" db="EMBL/GenBank/DDBJ databases">
        <authorList>
            <person name="Vignale AGUSTIN F."/>
            <person name="Sosa J E."/>
            <person name="Modenutti C."/>
        </authorList>
    </citation>
    <scope>NUCLEOTIDE SEQUENCE [LARGE SCALE GENOMIC DNA]</scope>
</reference>